<comment type="similarity">
    <text evidence="1">Belongs to the metallo-beta-lactamase superfamily. Class-B beta-lactamase family.</text>
</comment>
<dbReference type="Pfam" id="PF00753">
    <property type="entry name" value="Lactamase_B"/>
    <property type="match status" value="1"/>
</dbReference>
<organism evidence="4 5">
    <name type="scientific">beta proteobacterium KB13</name>
    <dbReference type="NCBI Taxonomy" id="314607"/>
    <lineage>
        <taxon>Bacteria</taxon>
        <taxon>Pseudomonadati</taxon>
        <taxon>Pseudomonadota</taxon>
        <taxon>Betaproteobacteria</taxon>
        <taxon>Nitrosomonadales</taxon>
        <taxon>OM43 clade</taxon>
    </lineage>
</organism>
<dbReference type="PANTHER" id="PTHR42951:SF4">
    <property type="entry name" value="ACYL-COENZYME A THIOESTERASE MBLAC2"/>
    <property type="match status" value="1"/>
</dbReference>
<dbReference type="SMART" id="SM00849">
    <property type="entry name" value="Lactamase_B"/>
    <property type="match status" value="1"/>
</dbReference>
<dbReference type="Proteomes" id="UP000004188">
    <property type="component" value="Unassembled WGS sequence"/>
</dbReference>
<dbReference type="CDD" id="cd16282">
    <property type="entry name" value="metallo-hydrolase-like_MBL-fold"/>
    <property type="match status" value="1"/>
</dbReference>
<dbReference type="SUPFAM" id="SSF56281">
    <property type="entry name" value="Metallo-hydrolase/oxidoreductase"/>
    <property type="match status" value="1"/>
</dbReference>
<dbReference type="InterPro" id="IPR001279">
    <property type="entry name" value="Metallo-B-lactamas"/>
</dbReference>
<name>B6BVY3_9PROT</name>
<evidence type="ECO:0000259" key="3">
    <source>
        <dbReference type="SMART" id="SM00849"/>
    </source>
</evidence>
<dbReference type="InterPro" id="IPR036866">
    <property type="entry name" value="RibonucZ/Hydroxyglut_hydro"/>
</dbReference>
<feature type="signal peptide" evidence="2">
    <location>
        <begin position="1"/>
        <end position="19"/>
    </location>
</feature>
<evidence type="ECO:0000256" key="1">
    <source>
        <dbReference type="ARBA" id="ARBA00005250"/>
    </source>
</evidence>
<evidence type="ECO:0000313" key="5">
    <source>
        <dbReference type="Proteomes" id="UP000004188"/>
    </source>
</evidence>
<dbReference type="STRING" id="314607.KB13_324"/>
<sequence length="299" mass="34072">MLKNHIFFFLLLVAVNVNAFVQEIGPGVFVHIGKHLDIDEGYDGDICNIGFIVGEESIAVIDTGGSYLVAKELSKYISDNFKQPVKYVINTHAHLDHVYGNVVFSDADIFGHKDLPKALKSRADIYQRINDRYLGKVSEQSPLILPNKYVEINKPESIDLGNRKIRLQAYQVAHTESDLTVFDEKTKILWSGDLVFSERTPVVDGDIHGFIEALEEINKQEINFVVPGHGLPSSKEYAIRPMIEYLVTLRNDVRKFIDNGESLEFAIENAASSQKDEWLLFDIQNKRNVNRIFPMMEWE</sequence>
<dbReference type="AlphaFoldDB" id="B6BVY3"/>
<evidence type="ECO:0000313" key="4">
    <source>
        <dbReference type="EMBL" id="EDZ64192.1"/>
    </source>
</evidence>
<keyword evidence="5" id="KW-1185">Reference proteome</keyword>
<dbReference type="HOGENOM" id="CLU_056342_0_0_4"/>
<reference evidence="5" key="1">
    <citation type="journal article" date="2012" name="Stand. Genomic Sci.">
        <title>Genome sequence of strain HIMB624, a cultured representative from the OM43 clade of marine Betaproteobacteria.</title>
        <authorList>
            <person name="Huggett M.J."/>
            <person name="Hayakawa D.H."/>
            <person name="Rappe M.S."/>
        </authorList>
    </citation>
    <scope>NUCLEOTIDE SEQUENCE [LARGE SCALE GENOMIC DNA]</scope>
    <source>
        <strain evidence="5">KB13</strain>
    </source>
</reference>
<dbReference type="InterPro" id="IPR030829">
    <property type="entry name" value="SoxH-rel_PQQ_2"/>
</dbReference>
<proteinExistence type="inferred from homology"/>
<gene>
    <name evidence="4" type="ORF">KB13_324</name>
</gene>
<dbReference type="NCBIfam" id="TIGR04559">
    <property type="entry name" value="SoxH_rel_PQQ_2"/>
    <property type="match status" value="1"/>
</dbReference>
<dbReference type="Gene3D" id="3.60.15.10">
    <property type="entry name" value="Ribonuclease Z/Hydroxyacylglutathione hydrolase-like"/>
    <property type="match status" value="1"/>
</dbReference>
<dbReference type="eggNOG" id="COG0491">
    <property type="taxonomic scope" value="Bacteria"/>
</dbReference>
<feature type="domain" description="Metallo-beta-lactamase" evidence="3">
    <location>
        <begin position="46"/>
        <end position="229"/>
    </location>
</feature>
<dbReference type="PANTHER" id="PTHR42951">
    <property type="entry name" value="METALLO-BETA-LACTAMASE DOMAIN-CONTAINING"/>
    <property type="match status" value="1"/>
</dbReference>
<accession>B6BVY3</accession>
<dbReference type="InterPro" id="IPR050855">
    <property type="entry name" value="NDM-1-like"/>
</dbReference>
<feature type="chain" id="PRO_5002841229" evidence="2">
    <location>
        <begin position="20"/>
        <end position="299"/>
    </location>
</feature>
<dbReference type="EMBL" id="DS995299">
    <property type="protein sequence ID" value="EDZ64192.1"/>
    <property type="molecule type" value="Genomic_DNA"/>
</dbReference>
<keyword evidence="2" id="KW-0732">Signal</keyword>
<dbReference type="GO" id="GO:0017001">
    <property type="term" value="P:antibiotic catabolic process"/>
    <property type="evidence" value="ECO:0007669"/>
    <property type="project" value="UniProtKB-ARBA"/>
</dbReference>
<evidence type="ECO:0000256" key="2">
    <source>
        <dbReference type="SAM" id="SignalP"/>
    </source>
</evidence>
<protein>
    <submittedName>
        <fullName evidence="4">Metallo-beta-lactamase family protein</fullName>
    </submittedName>
</protein>